<evidence type="ECO:0000256" key="2">
    <source>
        <dbReference type="ARBA" id="ARBA00022692"/>
    </source>
</evidence>
<gene>
    <name evidence="6" type="ORF">P43SY_004791</name>
</gene>
<dbReference type="InterPro" id="IPR007271">
    <property type="entry name" value="Nuc_sug_transpt"/>
</dbReference>
<feature type="transmembrane region" description="Helical" evidence="5">
    <location>
        <begin position="316"/>
        <end position="336"/>
    </location>
</feature>
<dbReference type="SUPFAM" id="SSF103481">
    <property type="entry name" value="Multidrug resistance efflux transporter EmrE"/>
    <property type="match status" value="1"/>
</dbReference>
<dbReference type="Proteomes" id="UP001209570">
    <property type="component" value="Unassembled WGS sequence"/>
</dbReference>
<accession>A0AAD5Q9R2</accession>
<dbReference type="PANTHER" id="PTHR10231">
    <property type="entry name" value="NUCLEOTIDE-SUGAR TRANSMEMBRANE TRANSPORTER"/>
    <property type="match status" value="1"/>
</dbReference>
<evidence type="ECO:0000256" key="3">
    <source>
        <dbReference type="ARBA" id="ARBA00022989"/>
    </source>
</evidence>
<feature type="transmembrane region" description="Helical" evidence="5">
    <location>
        <begin position="142"/>
        <end position="158"/>
    </location>
</feature>
<reference evidence="6" key="1">
    <citation type="submission" date="2021-12" db="EMBL/GenBank/DDBJ databases">
        <title>Prjna785345.</title>
        <authorList>
            <person name="Rujirawat T."/>
            <person name="Krajaejun T."/>
        </authorList>
    </citation>
    <scope>NUCLEOTIDE SEQUENCE</scope>
    <source>
        <strain evidence="6">Pi057C3</strain>
    </source>
</reference>
<dbReference type="GO" id="GO:0015165">
    <property type="term" value="F:pyrimidine nucleotide-sugar transmembrane transporter activity"/>
    <property type="evidence" value="ECO:0007669"/>
    <property type="project" value="InterPro"/>
</dbReference>
<proteinExistence type="predicted"/>
<evidence type="ECO:0008006" key="8">
    <source>
        <dbReference type="Google" id="ProtNLM"/>
    </source>
</evidence>
<evidence type="ECO:0000256" key="4">
    <source>
        <dbReference type="ARBA" id="ARBA00023136"/>
    </source>
</evidence>
<organism evidence="6 7">
    <name type="scientific">Pythium insidiosum</name>
    <name type="common">Pythiosis disease agent</name>
    <dbReference type="NCBI Taxonomy" id="114742"/>
    <lineage>
        <taxon>Eukaryota</taxon>
        <taxon>Sar</taxon>
        <taxon>Stramenopiles</taxon>
        <taxon>Oomycota</taxon>
        <taxon>Peronosporomycetes</taxon>
        <taxon>Pythiales</taxon>
        <taxon>Pythiaceae</taxon>
        <taxon>Pythium</taxon>
    </lineage>
</organism>
<comment type="subcellular location">
    <subcellularLocation>
        <location evidence="1">Membrane</location>
        <topology evidence="1">Multi-pass membrane protein</topology>
    </subcellularLocation>
</comment>
<comment type="caution">
    <text evidence="6">The sequence shown here is derived from an EMBL/GenBank/DDBJ whole genome shotgun (WGS) entry which is preliminary data.</text>
</comment>
<dbReference type="EMBL" id="JAKCXM010000022">
    <property type="protein sequence ID" value="KAJ0407363.1"/>
    <property type="molecule type" value="Genomic_DNA"/>
</dbReference>
<dbReference type="InterPro" id="IPR037185">
    <property type="entry name" value="EmrE-like"/>
</dbReference>
<evidence type="ECO:0000313" key="6">
    <source>
        <dbReference type="EMBL" id="KAJ0407363.1"/>
    </source>
</evidence>
<feature type="transmembrane region" description="Helical" evidence="5">
    <location>
        <begin position="259"/>
        <end position="282"/>
    </location>
</feature>
<feature type="transmembrane region" description="Helical" evidence="5">
    <location>
        <begin position="178"/>
        <end position="201"/>
    </location>
</feature>
<evidence type="ECO:0000256" key="1">
    <source>
        <dbReference type="ARBA" id="ARBA00004141"/>
    </source>
</evidence>
<feature type="transmembrane region" description="Helical" evidence="5">
    <location>
        <begin position="20"/>
        <end position="41"/>
    </location>
</feature>
<dbReference type="AlphaFoldDB" id="A0AAD5Q9R2"/>
<feature type="transmembrane region" description="Helical" evidence="5">
    <location>
        <begin position="213"/>
        <end position="232"/>
    </location>
</feature>
<protein>
    <recommendedName>
        <fullName evidence="8">UDP-galactose transporter</fullName>
    </recommendedName>
</protein>
<keyword evidence="7" id="KW-1185">Reference proteome</keyword>
<name>A0AAD5Q9R2_PYTIN</name>
<keyword evidence="3 5" id="KW-1133">Transmembrane helix</keyword>
<keyword evidence="4 5" id="KW-0472">Membrane</keyword>
<sequence>MDASMDRLRAFFTPLVVKKLTLLTLLSVQIGFQPLLMGWYAKEARNVGLRVGVIEAMKLLMGVIPLLVTGEFAPQLKNWNVHTALQTTAAPALIYVLQNYLNQAAVVVLDGVTFNILNQTKIIWTALLVYLMLRRYQSRQQIVALTILCGAAVLMTTGKSSEKKSSAAASPGSDGADAAFFTGAYQALIAAILSALAGTIIQRALQSQKRNAYVVTIELSILGELTIFLWTVTTTDNGFFAKPKDPTAHTNAPSGESLWAGWTIMTVFTLFCQAAGGVLVGFVIKHCGNVEKSFAVVAGMIITALLETQYNNKPFGMRGVIAVLMVATATIMYTLYPPQQPMAVAPDAKGDGKSVRRGETAPTYRFYNKDTTVAAGVLPTTVELASAGRAKKNSAASEELEPFLDSSASSPTSLQRISVVDARLTRTNTSGLAAADSSVTTATASAANKDIVAVV</sequence>
<evidence type="ECO:0000313" key="7">
    <source>
        <dbReference type="Proteomes" id="UP001209570"/>
    </source>
</evidence>
<feature type="transmembrane region" description="Helical" evidence="5">
    <location>
        <begin position="47"/>
        <end position="68"/>
    </location>
</feature>
<evidence type="ECO:0000256" key="5">
    <source>
        <dbReference type="SAM" id="Phobius"/>
    </source>
</evidence>
<keyword evidence="2 5" id="KW-0812">Transmembrane</keyword>
<dbReference type="Pfam" id="PF04142">
    <property type="entry name" value="Nuc_sug_transp"/>
    <property type="match status" value="1"/>
</dbReference>
<dbReference type="GO" id="GO:0000139">
    <property type="term" value="C:Golgi membrane"/>
    <property type="evidence" value="ECO:0007669"/>
    <property type="project" value="InterPro"/>
</dbReference>